<gene>
    <name evidence="1" type="ORF">GCM10010412_028240</name>
</gene>
<protein>
    <submittedName>
        <fullName evidence="1">Uncharacterized protein</fullName>
    </submittedName>
</protein>
<sequence>MLNLIDSLPATLRGQLAANPYALLRAQAERLHERIPAGAVHEFIEFGLRGYGEATDAAAWKTEICREADRLLAADSDELEALLMA</sequence>
<evidence type="ECO:0000313" key="1">
    <source>
        <dbReference type="EMBL" id="GAA2657532.1"/>
    </source>
</evidence>
<accession>A0ABN3RPF4</accession>
<reference evidence="1 2" key="1">
    <citation type="journal article" date="2019" name="Int. J. Syst. Evol. Microbiol.">
        <title>The Global Catalogue of Microorganisms (GCM) 10K type strain sequencing project: providing services to taxonomists for standard genome sequencing and annotation.</title>
        <authorList>
            <consortium name="The Broad Institute Genomics Platform"/>
            <consortium name="The Broad Institute Genome Sequencing Center for Infectious Disease"/>
            <person name="Wu L."/>
            <person name="Ma J."/>
        </authorList>
    </citation>
    <scope>NUCLEOTIDE SEQUENCE [LARGE SCALE GENOMIC DNA]</scope>
    <source>
        <strain evidence="1 2">JCM 6835</strain>
    </source>
</reference>
<organism evidence="1 2">
    <name type="scientific">Nonomuraea recticatena</name>
    <dbReference type="NCBI Taxonomy" id="46178"/>
    <lineage>
        <taxon>Bacteria</taxon>
        <taxon>Bacillati</taxon>
        <taxon>Actinomycetota</taxon>
        <taxon>Actinomycetes</taxon>
        <taxon>Streptosporangiales</taxon>
        <taxon>Streptosporangiaceae</taxon>
        <taxon>Nonomuraea</taxon>
    </lineage>
</organism>
<dbReference type="Proteomes" id="UP001501666">
    <property type="component" value="Unassembled WGS sequence"/>
</dbReference>
<comment type="caution">
    <text evidence="1">The sequence shown here is derived from an EMBL/GenBank/DDBJ whole genome shotgun (WGS) entry which is preliminary data.</text>
</comment>
<proteinExistence type="predicted"/>
<keyword evidence="2" id="KW-1185">Reference proteome</keyword>
<dbReference type="RefSeq" id="WP_346146524.1">
    <property type="nucleotide sequence ID" value="NZ_BAAATE010000006.1"/>
</dbReference>
<evidence type="ECO:0000313" key="2">
    <source>
        <dbReference type="Proteomes" id="UP001501666"/>
    </source>
</evidence>
<name>A0ABN3RPF4_9ACTN</name>
<dbReference type="EMBL" id="BAAATE010000006">
    <property type="protein sequence ID" value="GAA2657532.1"/>
    <property type="molecule type" value="Genomic_DNA"/>
</dbReference>